<dbReference type="AlphaFoldDB" id="A0A1R0GYY4"/>
<proteinExistence type="predicted"/>
<evidence type="ECO:0000313" key="1">
    <source>
        <dbReference type="EMBL" id="OLY82100.1"/>
    </source>
</evidence>
<comment type="caution">
    <text evidence="1">The sequence shown here is derived from an EMBL/GenBank/DDBJ whole genome shotgun (WGS) entry which is preliminary data.</text>
</comment>
<keyword evidence="2" id="KW-1185">Reference proteome</keyword>
<reference evidence="1 2" key="1">
    <citation type="journal article" date="2016" name="Mol. Biol. Evol.">
        <title>Genome-Wide Survey of Gut Fungi (Harpellales) Reveals the First Horizontally Transferred Ubiquitin Gene from a Mosquito Host.</title>
        <authorList>
            <person name="Wang Y."/>
            <person name="White M.M."/>
            <person name="Kvist S."/>
            <person name="Moncalvo J.M."/>
        </authorList>
    </citation>
    <scope>NUCLEOTIDE SEQUENCE [LARGE SCALE GENOMIC DNA]</scope>
    <source>
        <strain evidence="1 2">ALG-7-W6</strain>
    </source>
</reference>
<dbReference type="Proteomes" id="UP000187455">
    <property type="component" value="Unassembled WGS sequence"/>
</dbReference>
<organism evidence="1 2">
    <name type="scientific">Smittium mucronatum</name>
    <dbReference type="NCBI Taxonomy" id="133383"/>
    <lineage>
        <taxon>Eukaryota</taxon>
        <taxon>Fungi</taxon>
        <taxon>Fungi incertae sedis</taxon>
        <taxon>Zoopagomycota</taxon>
        <taxon>Kickxellomycotina</taxon>
        <taxon>Harpellomycetes</taxon>
        <taxon>Harpellales</taxon>
        <taxon>Legeriomycetaceae</taxon>
        <taxon>Smittium</taxon>
    </lineage>
</organism>
<name>A0A1R0GYY4_9FUNG</name>
<dbReference type="OrthoDB" id="444848at2759"/>
<protein>
    <submittedName>
        <fullName evidence="1">Uncharacterized protein</fullName>
    </submittedName>
</protein>
<dbReference type="EMBL" id="LSSL01001915">
    <property type="protein sequence ID" value="OLY82100.1"/>
    <property type="molecule type" value="Genomic_DNA"/>
</dbReference>
<gene>
    <name evidence="1" type="ORF">AYI68_g3781</name>
</gene>
<accession>A0A1R0GYY4</accession>
<sequence length="106" mass="12501">MVERGHGHLIDALSKYCQGNPGYKQKKAHKSCFFAHESVLSIELKYLTWNMLNWDSTKTTVDLISAHMYQLEAKEELVTDVAQKLKEFRERNREYFEPSHKIRRDG</sequence>
<dbReference type="STRING" id="133383.A0A1R0GYY4"/>
<evidence type="ECO:0000313" key="2">
    <source>
        <dbReference type="Proteomes" id="UP000187455"/>
    </source>
</evidence>